<protein>
    <submittedName>
        <fullName evidence="2">DedA family protein</fullName>
    </submittedName>
</protein>
<accession>A0A7Y0N4B1</accession>
<feature type="transmembrane region" description="Helical" evidence="1">
    <location>
        <begin position="26"/>
        <end position="45"/>
    </location>
</feature>
<feature type="non-terminal residue" evidence="2">
    <location>
        <position position="1"/>
    </location>
</feature>
<evidence type="ECO:0000256" key="1">
    <source>
        <dbReference type="SAM" id="Phobius"/>
    </source>
</evidence>
<comment type="caution">
    <text evidence="2">The sequence shown here is derived from an EMBL/GenBank/DDBJ whole genome shotgun (WGS) entry which is preliminary data.</text>
</comment>
<proteinExistence type="predicted"/>
<gene>
    <name evidence="2" type="ORF">HKB35_30785</name>
</gene>
<keyword evidence="1" id="KW-1133">Transmembrane helix</keyword>
<evidence type="ECO:0000313" key="3">
    <source>
        <dbReference type="Proteomes" id="UP000565155"/>
    </source>
</evidence>
<keyword evidence="1" id="KW-0812">Transmembrane</keyword>
<keyword evidence="1" id="KW-0472">Membrane</keyword>
<evidence type="ECO:0000313" key="2">
    <source>
        <dbReference type="EMBL" id="NMR77969.1"/>
    </source>
</evidence>
<reference evidence="2 3" key="1">
    <citation type="submission" date="2020-04" db="EMBL/GenBank/DDBJ databases">
        <title>Whole-genome sequencing of Vibrio spp. from China reveals different genetic environments of blaCTX-M-14 among diverse lineages.</title>
        <authorList>
            <person name="Zheng Z."/>
            <person name="Ye L."/>
            <person name="Chen S."/>
        </authorList>
    </citation>
    <scope>NUCLEOTIDE SEQUENCE [LARGE SCALE GENOMIC DNA]</scope>
    <source>
        <strain evidence="2 3">Vb1636</strain>
    </source>
</reference>
<sequence length="61" mass="6651">WTLLLCGFGMLLPLLPENISKMVTMGLMAAPVITLTIAVMSFVILKVRKARFKSKAASQLS</sequence>
<dbReference type="Proteomes" id="UP000565155">
    <property type="component" value="Unassembled WGS sequence"/>
</dbReference>
<name>A0A7Y0N4B1_VIBAL</name>
<organism evidence="2 3">
    <name type="scientific">Vibrio alginolyticus</name>
    <dbReference type="NCBI Taxonomy" id="663"/>
    <lineage>
        <taxon>Bacteria</taxon>
        <taxon>Pseudomonadati</taxon>
        <taxon>Pseudomonadota</taxon>
        <taxon>Gammaproteobacteria</taxon>
        <taxon>Vibrionales</taxon>
        <taxon>Vibrionaceae</taxon>
        <taxon>Vibrio</taxon>
    </lineage>
</organism>
<dbReference type="EMBL" id="JABCMA010001248">
    <property type="protein sequence ID" value="NMR77969.1"/>
    <property type="molecule type" value="Genomic_DNA"/>
</dbReference>
<dbReference type="AlphaFoldDB" id="A0A7Y0N4B1"/>